<protein>
    <recommendedName>
        <fullName evidence="2">Sulfotransferase domain-containing protein</fullName>
    </recommendedName>
</protein>
<organism evidence="3 4">
    <name type="scientific">Phaeodactylum tricornutum (strain CCAP 1055/1)</name>
    <dbReference type="NCBI Taxonomy" id="556484"/>
    <lineage>
        <taxon>Eukaryota</taxon>
        <taxon>Sar</taxon>
        <taxon>Stramenopiles</taxon>
        <taxon>Ochrophyta</taxon>
        <taxon>Bacillariophyta</taxon>
        <taxon>Bacillariophyceae</taxon>
        <taxon>Bacillariophycidae</taxon>
        <taxon>Naviculales</taxon>
        <taxon>Phaeodactylaceae</taxon>
        <taxon>Phaeodactylum</taxon>
    </lineage>
</organism>
<evidence type="ECO:0000313" key="4">
    <source>
        <dbReference type="Proteomes" id="UP000000759"/>
    </source>
</evidence>
<evidence type="ECO:0000313" key="3">
    <source>
        <dbReference type="EMBL" id="EEC43851.1"/>
    </source>
</evidence>
<dbReference type="RefSeq" id="XP_002184792.1">
    <property type="nucleotide sequence ID" value="XM_002184756.1"/>
</dbReference>
<dbReference type="AlphaFoldDB" id="B7GCE3"/>
<feature type="transmembrane region" description="Helical" evidence="1">
    <location>
        <begin position="73"/>
        <end position="93"/>
    </location>
</feature>
<keyword evidence="4" id="KW-1185">Reference proteome</keyword>
<keyword evidence="1" id="KW-1133">Transmembrane helix</keyword>
<dbReference type="OrthoDB" id="38831at2759"/>
<evidence type="ECO:0000259" key="2">
    <source>
        <dbReference type="Pfam" id="PF00685"/>
    </source>
</evidence>
<feature type="domain" description="Sulfotransferase" evidence="2">
    <location>
        <begin position="144"/>
        <end position="391"/>
    </location>
</feature>
<dbReference type="GeneID" id="7198638"/>
<dbReference type="Gene3D" id="3.40.50.300">
    <property type="entry name" value="P-loop containing nucleotide triphosphate hydrolases"/>
    <property type="match status" value="1"/>
</dbReference>
<dbReference type="Pfam" id="PF00685">
    <property type="entry name" value="Sulfotransfer_1"/>
    <property type="match status" value="1"/>
</dbReference>
<name>B7GCE3_PHATC</name>
<accession>B7GCE3</accession>
<keyword evidence="1" id="KW-0812">Transmembrane</keyword>
<dbReference type="PaxDb" id="2850-Phatr49945"/>
<proteinExistence type="predicted"/>
<dbReference type="GO" id="GO:0008146">
    <property type="term" value="F:sulfotransferase activity"/>
    <property type="evidence" value="ECO:0007669"/>
    <property type="project" value="InterPro"/>
</dbReference>
<dbReference type="EMBL" id="CM000627">
    <property type="protein sequence ID" value="EEC43851.1"/>
    <property type="molecule type" value="Genomic_DNA"/>
</dbReference>
<dbReference type="HOGENOM" id="CLU_626245_0_0_1"/>
<sequence length="438" mass="49856">MFQLCETATSKMVFTRVPTSTTTQERPEEEKFPQSHTCAIDSGTIAQHHSQSIYPSGNGKTRKDNGVCLKWLVIRQFVFLVATAFVLGTMLLAHRQVTKLRDYNLENMVTMGSIVPENSTGSAGCSLSADRDSKRQKKGLKLAWLMSFPNSGTSYTLTLVQQLSLSFTAGNYANEPMATTKPVLSHHNLDGPIWFNPDTNVSQNLTFTYPKHYALTKTHCGGRCATCYPSLYLETMHSFREKCFQTSRLGPNNATGEALLYGSYPLSDVAKAVHLIRNPVDNIVSRFHHERLSNTSLSGPGTRKDFREFCSLVNKKTISTERPLRVWTESIMSLLEHVPCRSDFFRYIHWHNLAFFTTDDLELDTIVFYYEDYGNDFNRTVNRVLEFLALPQIGSAAPFTTGKNYSDFYTSDELLRIRQACELMATRQTWKHIRRYFV</sequence>
<keyword evidence="1" id="KW-0472">Membrane</keyword>
<evidence type="ECO:0000256" key="1">
    <source>
        <dbReference type="SAM" id="Phobius"/>
    </source>
</evidence>
<gene>
    <name evidence="3" type="ORF">PHATRDRAFT_49945</name>
</gene>
<dbReference type="eggNOG" id="ENOG502SP6C">
    <property type="taxonomic scope" value="Eukaryota"/>
</dbReference>
<dbReference type="SUPFAM" id="SSF52540">
    <property type="entry name" value="P-loop containing nucleoside triphosphate hydrolases"/>
    <property type="match status" value="1"/>
</dbReference>
<dbReference type="Proteomes" id="UP000000759">
    <property type="component" value="Chromosome 25"/>
</dbReference>
<dbReference type="KEGG" id="pti:PHATRDRAFT_49945"/>
<dbReference type="InterPro" id="IPR027417">
    <property type="entry name" value="P-loop_NTPase"/>
</dbReference>
<reference evidence="3 4" key="1">
    <citation type="journal article" date="2008" name="Nature">
        <title>The Phaeodactylum genome reveals the evolutionary history of diatom genomes.</title>
        <authorList>
            <person name="Bowler C."/>
            <person name="Allen A.E."/>
            <person name="Badger J.H."/>
            <person name="Grimwood J."/>
            <person name="Jabbari K."/>
            <person name="Kuo A."/>
            <person name="Maheswari U."/>
            <person name="Martens C."/>
            <person name="Maumus F."/>
            <person name="Otillar R.P."/>
            <person name="Rayko E."/>
            <person name="Salamov A."/>
            <person name="Vandepoele K."/>
            <person name="Beszteri B."/>
            <person name="Gruber A."/>
            <person name="Heijde M."/>
            <person name="Katinka M."/>
            <person name="Mock T."/>
            <person name="Valentin K."/>
            <person name="Verret F."/>
            <person name="Berges J.A."/>
            <person name="Brownlee C."/>
            <person name="Cadoret J.P."/>
            <person name="Chiovitti A."/>
            <person name="Choi C.J."/>
            <person name="Coesel S."/>
            <person name="De Martino A."/>
            <person name="Detter J.C."/>
            <person name="Durkin C."/>
            <person name="Falciatore A."/>
            <person name="Fournet J."/>
            <person name="Haruta M."/>
            <person name="Huysman M.J."/>
            <person name="Jenkins B.D."/>
            <person name="Jiroutova K."/>
            <person name="Jorgensen R.E."/>
            <person name="Joubert Y."/>
            <person name="Kaplan A."/>
            <person name="Kroger N."/>
            <person name="Kroth P.G."/>
            <person name="La Roche J."/>
            <person name="Lindquist E."/>
            <person name="Lommer M."/>
            <person name="Martin-Jezequel V."/>
            <person name="Lopez P.J."/>
            <person name="Lucas S."/>
            <person name="Mangogna M."/>
            <person name="McGinnis K."/>
            <person name="Medlin L.K."/>
            <person name="Montsant A."/>
            <person name="Oudot-Le Secq M.P."/>
            <person name="Napoli C."/>
            <person name="Obornik M."/>
            <person name="Parker M.S."/>
            <person name="Petit J.L."/>
            <person name="Porcel B.M."/>
            <person name="Poulsen N."/>
            <person name="Robison M."/>
            <person name="Rychlewski L."/>
            <person name="Rynearson T.A."/>
            <person name="Schmutz J."/>
            <person name="Shapiro H."/>
            <person name="Siaut M."/>
            <person name="Stanley M."/>
            <person name="Sussman M.R."/>
            <person name="Taylor A.R."/>
            <person name="Vardi A."/>
            <person name="von Dassow P."/>
            <person name="Vyverman W."/>
            <person name="Willis A."/>
            <person name="Wyrwicz L.S."/>
            <person name="Rokhsar D.S."/>
            <person name="Weissenbach J."/>
            <person name="Armbrust E.V."/>
            <person name="Green B.R."/>
            <person name="Van de Peer Y."/>
            <person name="Grigoriev I.V."/>
        </authorList>
    </citation>
    <scope>NUCLEOTIDE SEQUENCE [LARGE SCALE GENOMIC DNA]</scope>
    <source>
        <strain evidence="3 4">CCAP 1055/1</strain>
    </source>
</reference>
<dbReference type="InParanoid" id="B7GCE3"/>
<dbReference type="InterPro" id="IPR000863">
    <property type="entry name" value="Sulfotransferase_dom"/>
</dbReference>
<reference evidence="4" key="2">
    <citation type="submission" date="2008-08" db="EMBL/GenBank/DDBJ databases">
        <authorList>
            <consortium name="Diatom Consortium"/>
            <person name="Grigoriev I."/>
            <person name="Grimwood J."/>
            <person name="Kuo A."/>
            <person name="Otillar R.P."/>
            <person name="Salamov A."/>
            <person name="Detter J.C."/>
            <person name="Lindquist E."/>
            <person name="Shapiro H."/>
            <person name="Lucas S."/>
            <person name="Glavina del Rio T."/>
            <person name="Pitluck S."/>
            <person name="Rokhsar D."/>
            <person name="Bowler C."/>
        </authorList>
    </citation>
    <scope>GENOME REANNOTATION</scope>
    <source>
        <strain evidence="4">CCAP 1055/1</strain>
    </source>
</reference>